<organism evidence="1 2">
    <name type="scientific">Streptomyces acidicola</name>
    <dbReference type="NCBI Taxonomy" id="2596892"/>
    <lineage>
        <taxon>Bacteria</taxon>
        <taxon>Bacillati</taxon>
        <taxon>Actinomycetota</taxon>
        <taxon>Actinomycetes</taxon>
        <taxon>Kitasatosporales</taxon>
        <taxon>Streptomycetaceae</taxon>
        <taxon>Streptomyces</taxon>
    </lineage>
</organism>
<evidence type="ECO:0000313" key="2">
    <source>
        <dbReference type="Proteomes" id="UP000373149"/>
    </source>
</evidence>
<reference evidence="1 2" key="1">
    <citation type="submission" date="2019-09" db="EMBL/GenBank/DDBJ databases">
        <authorList>
            <person name="Duangmal K."/>
            <person name="Teo W.F.A."/>
            <person name="Lipun K."/>
        </authorList>
    </citation>
    <scope>NUCLEOTIDE SEQUENCE [LARGE SCALE GENOMIC DNA]</scope>
    <source>
        <strain evidence="1 2">K1PN6</strain>
    </source>
</reference>
<evidence type="ECO:0000313" key="1">
    <source>
        <dbReference type="EMBL" id="MPY52021.1"/>
    </source>
</evidence>
<sequence length="127" mass="14551">MSPVDGGVDTDMDMDMDMDETRGEYVERFRALAREGLDELFVAERLPGLVGGRLEHFAVVDKVDNGVSVHAETRFSFRGHRFRYQRQIWPPGFALEIQTALCIEHLRERVLTRRYRAGADPEAAIEI</sequence>
<keyword evidence="2" id="KW-1185">Reference proteome</keyword>
<name>A0A5N8WX92_9ACTN</name>
<gene>
    <name evidence="1" type="ORF">FPZ41_27030</name>
</gene>
<protein>
    <submittedName>
        <fullName evidence="1">Uncharacterized protein</fullName>
    </submittedName>
</protein>
<comment type="caution">
    <text evidence="1">The sequence shown here is derived from an EMBL/GenBank/DDBJ whole genome shotgun (WGS) entry which is preliminary data.</text>
</comment>
<proteinExistence type="predicted"/>
<dbReference type="EMBL" id="VMNX01000118">
    <property type="protein sequence ID" value="MPY52021.1"/>
    <property type="molecule type" value="Genomic_DNA"/>
</dbReference>
<dbReference type="Proteomes" id="UP000373149">
    <property type="component" value="Unassembled WGS sequence"/>
</dbReference>
<accession>A0A5N8WX92</accession>
<dbReference type="RefSeq" id="WP_152866271.1">
    <property type="nucleotide sequence ID" value="NZ_VMNX01000118.1"/>
</dbReference>
<dbReference type="AlphaFoldDB" id="A0A5N8WX92"/>